<accession>A0A382LS19</accession>
<reference evidence="4" key="1">
    <citation type="submission" date="2018-05" db="EMBL/GenBank/DDBJ databases">
        <authorList>
            <person name="Lanie J.A."/>
            <person name="Ng W.-L."/>
            <person name="Kazmierczak K.M."/>
            <person name="Andrzejewski T.M."/>
            <person name="Davidsen T.M."/>
            <person name="Wayne K.J."/>
            <person name="Tettelin H."/>
            <person name="Glass J.I."/>
            <person name="Rusch D."/>
            <person name="Podicherti R."/>
            <person name="Tsui H.-C.T."/>
            <person name="Winkler M.E."/>
        </authorList>
    </citation>
    <scope>NUCLEOTIDE SEQUENCE</scope>
</reference>
<dbReference type="GO" id="GO:0016779">
    <property type="term" value="F:nucleotidyltransferase activity"/>
    <property type="evidence" value="ECO:0007669"/>
    <property type="project" value="UniProtKB-KW"/>
</dbReference>
<organism evidence="4">
    <name type="scientific">marine metagenome</name>
    <dbReference type="NCBI Taxonomy" id="408172"/>
    <lineage>
        <taxon>unclassified sequences</taxon>
        <taxon>metagenomes</taxon>
        <taxon>ecological metagenomes</taxon>
    </lineage>
</organism>
<evidence type="ECO:0000256" key="1">
    <source>
        <dbReference type="ARBA" id="ARBA00022679"/>
    </source>
</evidence>
<protein>
    <recommendedName>
        <fullName evidence="3">Cytidyltransferase-like domain-containing protein</fullName>
    </recommendedName>
</protein>
<dbReference type="AlphaFoldDB" id="A0A382LS19"/>
<name>A0A382LS19_9ZZZZ</name>
<dbReference type="SUPFAM" id="SSF52374">
    <property type="entry name" value="Nucleotidylyl transferase"/>
    <property type="match status" value="1"/>
</dbReference>
<evidence type="ECO:0000259" key="3">
    <source>
        <dbReference type="Pfam" id="PF01467"/>
    </source>
</evidence>
<dbReference type="Gene3D" id="3.40.50.620">
    <property type="entry name" value="HUPs"/>
    <property type="match status" value="1"/>
</dbReference>
<evidence type="ECO:0000313" key="4">
    <source>
        <dbReference type="EMBL" id="SVC38555.1"/>
    </source>
</evidence>
<dbReference type="InterPro" id="IPR050385">
    <property type="entry name" value="Archaeal_FAD_synthase"/>
</dbReference>
<dbReference type="PANTHER" id="PTHR43793:SF1">
    <property type="entry name" value="FAD SYNTHASE"/>
    <property type="match status" value="1"/>
</dbReference>
<dbReference type="EMBL" id="UINC01088386">
    <property type="protein sequence ID" value="SVC38555.1"/>
    <property type="molecule type" value="Genomic_DNA"/>
</dbReference>
<sequence>MLHIGHIRLLKYAKSLGDQLTVGIDSDRRIQEIKGINRPINNENFRKEMLLSIRWVDNVVVFNSDQELETLIQQYSDKMIIGSDYRNKRVIGSQYSEVEFFNKIDDCSTTDTLTKLFLDKK</sequence>
<keyword evidence="1" id="KW-0808">Transferase</keyword>
<dbReference type="InterPro" id="IPR004821">
    <property type="entry name" value="Cyt_trans-like"/>
</dbReference>
<proteinExistence type="predicted"/>
<feature type="domain" description="Cytidyltransferase-like" evidence="3">
    <location>
        <begin position="2"/>
        <end position="85"/>
    </location>
</feature>
<gene>
    <name evidence="4" type="ORF">METZ01_LOCUS291409</name>
</gene>
<keyword evidence="2" id="KW-0548">Nucleotidyltransferase</keyword>
<dbReference type="NCBIfam" id="TIGR00125">
    <property type="entry name" value="cyt_tran_rel"/>
    <property type="match status" value="1"/>
</dbReference>
<dbReference type="InterPro" id="IPR014729">
    <property type="entry name" value="Rossmann-like_a/b/a_fold"/>
</dbReference>
<dbReference type="PANTHER" id="PTHR43793">
    <property type="entry name" value="FAD SYNTHASE"/>
    <property type="match status" value="1"/>
</dbReference>
<dbReference type="Pfam" id="PF01467">
    <property type="entry name" value="CTP_transf_like"/>
    <property type="match status" value="1"/>
</dbReference>
<evidence type="ECO:0000256" key="2">
    <source>
        <dbReference type="ARBA" id="ARBA00022695"/>
    </source>
</evidence>